<dbReference type="InterPro" id="IPR036390">
    <property type="entry name" value="WH_DNA-bd_sf"/>
</dbReference>
<dbReference type="SMART" id="SM00418">
    <property type="entry name" value="HTH_ARSR"/>
    <property type="match status" value="1"/>
</dbReference>
<sequence length="106" mass="11624">MNDSARFKVLADVHRQAIVEHLSAGPATVVELTKVLGISQPAVSHHLKLMRQAQLVRFAPSGASNVYQIDPAGLAAMRAWLDQHWSRALAAYQDSFEDVTDKDATD</sequence>
<proteinExistence type="predicted"/>
<reference evidence="5" key="1">
    <citation type="journal article" date="2015" name="Int. J. Syst. Evol. Microbiol.">
        <title>Rhizobium alvei sp. nov., isolated from a freshwater river.</title>
        <authorList>
            <person name="Sheu S.Y."/>
            <person name="Huang H.W."/>
            <person name="Young C.C."/>
            <person name="Chen W.M."/>
        </authorList>
    </citation>
    <scope>NUCLEOTIDE SEQUENCE</scope>
    <source>
        <strain evidence="5">TNR-22</strain>
    </source>
</reference>
<dbReference type="InterPro" id="IPR011991">
    <property type="entry name" value="ArsR-like_HTH"/>
</dbReference>
<dbReference type="InterPro" id="IPR051081">
    <property type="entry name" value="HTH_MetalResp_TranReg"/>
</dbReference>
<keyword evidence="3" id="KW-0804">Transcription</keyword>
<organism evidence="5 6">
    <name type="scientific">Rhizobium alvei</name>
    <dbReference type="NCBI Taxonomy" id="1132659"/>
    <lineage>
        <taxon>Bacteria</taxon>
        <taxon>Pseudomonadati</taxon>
        <taxon>Pseudomonadota</taxon>
        <taxon>Alphaproteobacteria</taxon>
        <taxon>Hyphomicrobiales</taxon>
        <taxon>Rhizobiaceae</taxon>
        <taxon>Rhizobium/Agrobacterium group</taxon>
        <taxon>Rhizobium</taxon>
    </lineage>
</organism>
<dbReference type="NCBIfam" id="NF033788">
    <property type="entry name" value="HTH_metalloreg"/>
    <property type="match status" value="1"/>
</dbReference>
<dbReference type="Gene3D" id="1.10.10.10">
    <property type="entry name" value="Winged helix-like DNA-binding domain superfamily/Winged helix DNA-binding domain"/>
    <property type="match status" value="1"/>
</dbReference>
<evidence type="ECO:0000313" key="6">
    <source>
        <dbReference type="Proteomes" id="UP001174932"/>
    </source>
</evidence>
<dbReference type="PANTHER" id="PTHR33154:SF33">
    <property type="entry name" value="TRANSCRIPTIONAL REPRESSOR SDPR"/>
    <property type="match status" value="1"/>
</dbReference>
<keyword evidence="2" id="KW-0238">DNA-binding</keyword>
<dbReference type="RefSeq" id="WP_304377474.1">
    <property type="nucleotide sequence ID" value="NZ_JAUOZU010000012.1"/>
</dbReference>
<evidence type="ECO:0000256" key="3">
    <source>
        <dbReference type="ARBA" id="ARBA00023163"/>
    </source>
</evidence>
<evidence type="ECO:0000259" key="4">
    <source>
        <dbReference type="PROSITE" id="PS50987"/>
    </source>
</evidence>
<protein>
    <submittedName>
        <fullName evidence="5">Metalloregulator ArsR/SmtB family transcription factor</fullName>
    </submittedName>
</protein>
<dbReference type="Pfam" id="PF01022">
    <property type="entry name" value="HTH_5"/>
    <property type="match status" value="1"/>
</dbReference>
<dbReference type="PROSITE" id="PS50987">
    <property type="entry name" value="HTH_ARSR_2"/>
    <property type="match status" value="1"/>
</dbReference>
<dbReference type="PANTHER" id="PTHR33154">
    <property type="entry name" value="TRANSCRIPTIONAL REGULATOR, ARSR FAMILY"/>
    <property type="match status" value="1"/>
</dbReference>
<dbReference type="PRINTS" id="PR00778">
    <property type="entry name" value="HTHARSR"/>
</dbReference>
<evidence type="ECO:0000256" key="1">
    <source>
        <dbReference type="ARBA" id="ARBA00023015"/>
    </source>
</evidence>
<keyword evidence="6" id="KW-1185">Reference proteome</keyword>
<reference evidence="5" key="2">
    <citation type="submission" date="2023-07" db="EMBL/GenBank/DDBJ databases">
        <authorList>
            <person name="Shen H."/>
        </authorList>
    </citation>
    <scope>NUCLEOTIDE SEQUENCE</scope>
    <source>
        <strain evidence="5">TNR-22</strain>
    </source>
</reference>
<evidence type="ECO:0000256" key="2">
    <source>
        <dbReference type="ARBA" id="ARBA00023125"/>
    </source>
</evidence>
<gene>
    <name evidence="5" type="ORF">Q4481_16365</name>
</gene>
<keyword evidence="1" id="KW-0805">Transcription regulation</keyword>
<dbReference type="InterPro" id="IPR001845">
    <property type="entry name" value="HTH_ArsR_DNA-bd_dom"/>
</dbReference>
<dbReference type="InterPro" id="IPR036388">
    <property type="entry name" value="WH-like_DNA-bd_sf"/>
</dbReference>
<comment type="caution">
    <text evidence="5">The sequence shown here is derived from an EMBL/GenBank/DDBJ whole genome shotgun (WGS) entry which is preliminary data.</text>
</comment>
<feature type="domain" description="HTH arsR-type" evidence="4">
    <location>
        <begin position="1"/>
        <end position="89"/>
    </location>
</feature>
<name>A0ABT8YPA7_9HYPH</name>
<evidence type="ECO:0000313" key="5">
    <source>
        <dbReference type="EMBL" id="MDO6965540.1"/>
    </source>
</evidence>
<dbReference type="Proteomes" id="UP001174932">
    <property type="component" value="Unassembled WGS sequence"/>
</dbReference>
<accession>A0ABT8YPA7</accession>
<dbReference type="SUPFAM" id="SSF46785">
    <property type="entry name" value="Winged helix' DNA-binding domain"/>
    <property type="match status" value="1"/>
</dbReference>
<dbReference type="CDD" id="cd00090">
    <property type="entry name" value="HTH_ARSR"/>
    <property type="match status" value="1"/>
</dbReference>
<dbReference type="EMBL" id="JAUOZU010000012">
    <property type="protein sequence ID" value="MDO6965540.1"/>
    <property type="molecule type" value="Genomic_DNA"/>
</dbReference>